<reference evidence="2" key="1">
    <citation type="submission" date="2021-06" db="EMBL/GenBank/DDBJ databases">
        <authorList>
            <person name="Kallberg Y."/>
            <person name="Tangrot J."/>
            <person name="Rosling A."/>
        </authorList>
    </citation>
    <scope>NUCLEOTIDE SEQUENCE</scope>
    <source>
        <strain evidence="2">CL551</strain>
    </source>
</reference>
<name>A0A9N9DCM2_9GLOM</name>
<feature type="non-terminal residue" evidence="2">
    <location>
        <position position="1"/>
    </location>
</feature>
<dbReference type="EMBL" id="CAJVPV010008814">
    <property type="protein sequence ID" value="CAG8635042.1"/>
    <property type="molecule type" value="Genomic_DNA"/>
</dbReference>
<dbReference type="Pfam" id="PF06522">
    <property type="entry name" value="B12D"/>
    <property type="match status" value="1"/>
</dbReference>
<gene>
    <name evidence="2" type="ORF">AMORRO_LOCUS9266</name>
</gene>
<sequence length="77" mass="8534">MAAAIVSRGFIRNWYKPEIIPLCGIVGVAVTGACWILGHSAKGPDVIWDRKNNPTPWNNVEEGTQVKLLTVNQKFDK</sequence>
<keyword evidence="3" id="KW-1185">Reference proteome</keyword>
<comment type="caution">
    <text evidence="2">The sequence shown here is derived from an EMBL/GenBank/DDBJ whole genome shotgun (WGS) entry which is preliminary data.</text>
</comment>
<keyword evidence="1" id="KW-0472">Membrane</keyword>
<proteinExistence type="predicted"/>
<evidence type="ECO:0000313" key="3">
    <source>
        <dbReference type="Proteomes" id="UP000789342"/>
    </source>
</evidence>
<evidence type="ECO:0000256" key="1">
    <source>
        <dbReference type="SAM" id="Phobius"/>
    </source>
</evidence>
<organism evidence="2 3">
    <name type="scientific">Acaulospora morrowiae</name>
    <dbReference type="NCBI Taxonomy" id="94023"/>
    <lineage>
        <taxon>Eukaryota</taxon>
        <taxon>Fungi</taxon>
        <taxon>Fungi incertae sedis</taxon>
        <taxon>Mucoromycota</taxon>
        <taxon>Glomeromycotina</taxon>
        <taxon>Glomeromycetes</taxon>
        <taxon>Diversisporales</taxon>
        <taxon>Acaulosporaceae</taxon>
        <taxon>Acaulospora</taxon>
    </lineage>
</organism>
<protein>
    <submittedName>
        <fullName evidence="2">8270_t:CDS:1</fullName>
    </submittedName>
</protein>
<dbReference type="InterPro" id="IPR010530">
    <property type="entry name" value="B12D"/>
</dbReference>
<keyword evidence="1" id="KW-0812">Transmembrane</keyword>
<dbReference type="PANTHER" id="PTHR14256">
    <property type="entry name" value="NADH-UBIQUINONE OXIDOREDUCTASE MLRQ SUBUNIT"/>
    <property type="match status" value="1"/>
</dbReference>
<dbReference type="Proteomes" id="UP000789342">
    <property type="component" value="Unassembled WGS sequence"/>
</dbReference>
<dbReference type="AlphaFoldDB" id="A0A9N9DCM2"/>
<feature type="transmembrane region" description="Helical" evidence="1">
    <location>
        <begin position="19"/>
        <end position="38"/>
    </location>
</feature>
<dbReference type="PANTHER" id="PTHR14256:SF1">
    <property type="entry name" value="GEO09626P1"/>
    <property type="match status" value="1"/>
</dbReference>
<evidence type="ECO:0000313" key="2">
    <source>
        <dbReference type="EMBL" id="CAG8635042.1"/>
    </source>
</evidence>
<keyword evidence="1" id="KW-1133">Transmembrane helix</keyword>
<dbReference type="OrthoDB" id="5511684at2759"/>
<accession>A0A9N9DCM2</accession>